<dbReference type="Proteomes" id="UP000000663">
    <property type="component" value="Chromosome"/>
</dbReference>
<feature type="transmembrane region" description="Helical" evidence="1">
    <location>
        <begin position="79"/>
        <end position="99"/>
    </location>
</feature>
<keyword evidence="1" id="KW-1133">Transmembrane helix</keyword>
<name>Q0W4H4_METAR</name>
<protein>
    <submittedName>
        <fullName evidence="2">Uncharacterized protein</fullName>
    </submittedName>
</protein>
<evidence type="ECO:0000313" key="2">
    <source>
        <dbReference type="EMBL" id="CAJ36719.1"/>
    </source>
</evidence>
<dbReference type="KEGG" id="rci:RCIX1454"/>
<evidence type="ECO:0000256" key="1">
    <source>
        <dbReference type="SAM" id="Phobius"/>
    </source>
</evidence>
<evidence type="ECO:0000313" key="3">
    <source>
        <dbReference type="Proteomes" id="UP000000663"/>
    </source>
</evidence>
<gene>
    <name evidence="2" type="ORF">RCIX1454</name>
</gene>
<organism evidence="2 3">
    <name type="scientific">Methanocella arvoryzae (strain DSM 22066 / NBRC 105507 / MRE50)</name>
    <dbReference type="NCBI Taxonomy" id="351160"/>
    <lineage>
        <taxon>Archaea</taxon>
        <taxon>Methanobacteriati</taxon>
        <taxon>Methanobacteriota</taxon>
        <taxon>Stenosarchaea group</taxon>
        <taxon>Methanomicrobia</taxon>
        <taxon>Methanocellales</taxon>
        <taxon>Methanocellaceae</taxon>
        <taxon>Methanocella</taxon>
    </lineage>
</organism>
<keyword evidence="1" id="KW-0812">Transmembrane</keyword>
<dbReference type="EMBL" id="AM114193">
    <property type="protein sequence ID" value="CAJ36719.1"/>
    <property type="molecule type" value="Genomic_DNA"/>
</dbReference>
<keyword evidence="3" id="KW-1185">Reference proteome</keyword>
<dbReference type="AlphaFoldDB" id="Q0W4H4"/>
<dbReference type="STRING" id="351160.RCIX1454"/>
<feature type="transmembrane region" description="Helical" evidence="1">
    <location>
        <begin position="25"/>
        <end position="43"/>
    </location>
</feature>
<feature type="transmembrane region" description="Helical" evidence="1">
    <location>
        <begin position="50"/>
        <end position="67"/>
    </location>
</feature>
<reference evidence="2 3" key="1">
    <citation type="journal article" date="2006" name="Science">
        <title>Genome of rice cluster I archaea -- the key methane producers in the rice rhizosphere.</title>
        <authorList>
            <person name="Erkel C."/>
            <person name="Kube M."/>
            <person name="Reinhardt R."/>
            <person name="Liesack W."/>
        </authorList>
    </citation>
    <scope>NUCLEOTIDE SEQUENCE [LARGE SCALE GENOMIC DNA]</scope>
    <source>
        <strain evidence="3">DSM 22066 / NBRC 105507 / MRE50</strain>
    </source>
</reference>
<sequence>MLGSCEQVVGGIGDYVMGFDLRPRFGAKALIVGIICGIAGVLVDIDHIPLYIFNMRIGPVFLIPGFFDGPRFAGVGRSLHALVLYLSLATSTVIAGLLLQYSIRSTVKATAKSAVRFIQKAVGRAPAAE</sequence>
<accession>Q0W4H4</accession>
<proteinExistence type="predicted"/>
<keyword evidence="1" id="KW-0472">Membrane</keyword>